<name>A0A2K2U633_9ACTN</name>
<protein>
    <submittedName>
        <fullName evidence="9">4Fe-4S ferredoxin</fullName>
    </submittedName>
</protein>
<dbReference type="Proteomes" id="UP000236488">
    <property type="component" value="Unassembled WGS sequence"/>
</dbReference>
<feature type="transmembrane region" description="Helical" evidence="7">
    <location>
        <begin position="43"/>
        <end position="65"/>
    </location>
</feature>
<feature type="domain" description="4Fe-4S ferredoxin-type" evidence="8">
    <location>
        <begin position="137"/>
        <end position="168"/>
    </location>
</feature>
<sequence length="247" mass="26645">MSDSHLNQNTSEEKTAQEAESATNAASASEETTKHKTFTRRTVLAMAGCGVAGLVAGGVLASWGVTSASIASGRIEIRTTPTKMIVTDRARCSGCQRCEMMCTLKNDGRVCQHIARVRVWDNYNFGTNPGSGDGSYANCQFTVEHCKQCADAACMNYCPVHAIYASEDNGARMVDTDRCIGCGMCAQACPWNMPRIDSQSRVSTKCISCGRCAEQCPNGAIKFIDWQDIAQKVIDQGVVRTTTLVQV</sequence>
<evidence type="ECO:0000256" key="3">
    <source>
        <dbReference type="ARBA" id="ARBA00022737"/>
    </source>
</evidence>
<dbReference type="Gene3D" id="3.30.70.20">
    <property type="match status" value="2"/>
</dbReference>
<dbReference type="InterPro" id="IPR017900">
    <property type="entry name" value="4Fe4S_Fe_S_CS"/>
</dbReference>
<dbReference type="PANTHER" id="PTHR42859">
    <property type="entry name" value="OXIDOREDUCTASE"/>
    <property type="match status" value="1"/>
</dbReference>
<evidence type="ECO:0000256" key="6">
    <source>
        <dbReference type="SAM" id="MobiDB-lite"/>
    </source>
</evidence>
<dbReference type="GO" id="GO:0046872">
    <property type="term" value="F:metal ion binding"/>
    <property type="evidence" value="ECO:0007669"/>
    <property type="project" value="UniProtKB-KW"/>
</dbReference>
<gene>
    <name evidence="9" type="ORF">C2L80_04960</name>
</gene>
<keyword evidence="7" id="KW-0472">Membrane</keyword>
<evidence type="ECO:0000256" key="5">
    <source>
        <dbReference type="ARBA" id="ARBA00023014"/>
    </source>
</evidence>
<dbReference type="PROSITE" id="PS00198">
    <property type="entry name" value="4FE4S_FER_1"/>
    <property type="match status" value="1"/>
</dbReference>
<dbReference type="PANTHER" id="PTHR42859:SF17">
    <property type="entry name" value="ELECTRON TRANSPORT PROTEIN HYDN-RELATED"/>
    <property type="match status" value="1"/>
</dbReference>
<comment type="caution">
    <text evidence="9">The sequence shown here is derived from an EMBL/GenBank/DDBJ whole genome shotgun (WGS) entry which is preliminary data.</text>
</comment>
<feature type="domain" description="4Fe-4S ferredoxin-type" evidence="8">
    <location>
        <begin position="203"/>
        <end position="226"/>
    </location>
</feature>
<reference evidence="9 10" key="1">
    <citation type="journal article" date="2018" name="Int. J. Syst. Evol. Microbiol.">
        <title>Rubneribacter badeniensis gen. nov., sp. nov. and Enteroscipio rubneri gen. nov., sp. nov., new members of the Eggerthellaceae isolated from human faeces.</title>
        <authorList>
            <person name="Danylec N."/>
            <person name="Gobl A."/>
            <person name="Stoll D.A."/>
            <person name="Hetzer B."/>
            <person name="Kulling S.E."/>
            <person name="Huch M."/>
        </authorList>
    </citation>
    <scope>NUCLEOTIDE SEQUENCE [LARGE SCALE GENOMIC DNA]</scope>
    <source>
        <strain evidence="9 10">ResAG-85</strain>
    </source>
</reference>
<proteinExistence type="predicted"/>
<dbReference type="GO" id="GO:0051539">
    <property type="term" value="F:4 iron, 4 sulfur cluster binding"/>
    <property type="evidence" value="ECO:0007669"/>
    <property type="project" value="UniProtKB-KW"/>
</dbReference>
<evidence type="ECO:0000256" key="2">
    <source>
        <dbReference type="ARBA" id="ARBA00022723"/>
    </source>
</evidence>
<evidence type="ECO:0000313" key="10">
    <source>
        <dbReference type="Proteomes" id="UP000236488"/>
    </source>
</evidence>
<keyword evidence="7" id="KW-1133">Transmembrane helix</keyword>
<organism evidence="9 10">
    <name type="scientific">Rubneribacter badeniensis</name>
    <dbReference type="NCBI Taxonomy" id="2070688"/>
    <lineage>
        <taxon>Bacteria</taxon>
        <taxon>Bacillati</taxon>
        <taxon>Actinomycetota</taxon>
        <taxon>Coriobacteriia</taxon>
        <taxon>Eggerthellales</taxon>
        <taxon>Eggerthellaceae</taxon>
        <taxon>Rubneribacter</taxon>
    </lineage>
</organism>
<dbReference type="CDD" id="cd10550">
    <property type="entry name" value="DMSOR_beta_like"/>
    <property type="match status" value="1"/>
</dbReference>
<feature type="compositionally biased region" description="Polar residues" evidence="6">
    <location>
        <begin position="1"/>
        <end position="10"/>
    </location>
</feature>
<keyword evidence="1" id="KW-0004">4Fe-4S</keyword>
<evidence type="ECO:0000256" key="1">
    <source>
        <dbReference type="ARBA" id="ARBA00022485"/>
    </source>
</evidence>
<dbReference type="PROSITE" id="PS51318">
    <property type="entry name" value="TAT"/>
    <property type="match status" value="1"/>
</dbReference>
<keyword evidence="7" id="KW-0812">Transmembrane</keyword>
<dbReference type="Pfam" id="PF13247">
    <property type="entry name" value="Fer4_11"/>
    <property type="match status" value="1"/>
</dbReference>
<dbReference type="SUPFAM" id="SSF54862">
    <property type="entry name" value="4Fe-4S ferredoxins"/>
    <property type="match status" value="1"/>
</dbReference>
<keyword evidence="5" id="KW-0411">Iron-sulfur</keyword>
<keyword evidence="4" id="KW-0408">Iron</keyword>
<feature type="region of interest" description="Disordered" evidence="6">
    <location>
        <begin position="1"/>
        <end position="36"/>
    </location>
</feature>
<evidence type="ECO:0000256" key="4">
    <source>
        <dbReference type="ARBA" id="ARBA00023004"/>
    </source>
</evidence>
<feature type="domain" description="4Fe-4S ferredoxin-type" evidence="8">
    <location>
        <begin position="170"/>
        <end position="199"/>
    </location>
</feature>
<dbReference type="InterPro" id="IPR050294">
    <property type="entry name" value="RnfB_subfamily"/>
</dbReference>
<feature type="compositionally biased region" description="Low complexity" evidence="6">
    <location>
        <begin position="18"/>
        <end position="30"/>
    </location>
</feature>
<dbReference type="AlphaFoldDB" id="A0A2K2U633"/>
<evidence type="ECO:0000256" key="7">
    <source>
        <dbReference type="SAM" id="Phobius"/>
    </source>
</evidence>
<dbReference type="InterPro" id="IPR006311">
    <property type="entry name" value="TAT_signal"/>
</dbReference>
<dbReference type="EMBL" id="PPEL01000018">
    <property type="protein sequence ID" value="PNV65761.1"/>
    <property type="molecule type" value="Genomic_DNA"/>
</dbReference>
<keyword evidence="2" id="KW-0479">Metal-binding</keyword>
<accession>A0A2K2U633</accession>
<dbReference type="RefSeq" id="WP_103262788.1">
    <property type="nucleotide sequence ID" value="NZ_PPEL01000018.1"/>
</dbReference>
<dbReference type="InterPro" id="IPR017896">
    <property type="entry name" value="4Fe4S_Fe-S-bd"/>
</dbReference>
<dbReference type="PROSITE" id="PS51379">
    <property type="entry name" value="4FE4S_FER_2"/>
    <property type="match status" value="3"/>
</dbReference>
<keyword evidence="10" id="KW-1185">Reference proteome</keyword>
<evidence type="ECO:0000313" key="9">
    <source>
        <dbReference type="EMBL" id="PNV65761.1"/>
    </source>
</evidence>
<keyword evidence="3" id="KW-0677">Repeat</keyword>
<dbReference type="NCBIfam" id="NF007382">
    <property type="entry name" value="PRK09898.1"/>
    <property type="match status" value="1"/>
</dbReference>
<evidence type="ECO:0000259" key="8">
    <source>
        <dbReference type="PROSITE" id="PS51379"/>
    </source>
</evidence>